<evidence type="ECO:0000313" key="6">
    <source>
        <dbReference type="Proteomes" id="UP000729733"/>
    </source>
</evidence>
<dbReference type="NCBIfam" id="NF033921">
    <property type="entry name" value="por_somb"/>
    <property type="match status" value="1"/>
</dbReference>
<dbReference type="GO" id="GO:0008643">
    <property type="term" value="P:carbohydrate transport"/>
    <property type="evidence" value="ECO:0007669"/>
    <property type="project" value="InterPro"/>
</dbReference>
<organism evidence="5 6">
    <name type="scientific">Waterburya agarophytonicola KI4</name>
    <dbReference type="NCBI Taxonomy" id="2874699"/>
    <lineage>
        <taxon>Bacteria</taxon>
        <taxon>Bacillati</taxon>
        <taxon>Cyanobacteriota</taxon>
        <taxon>Cyanophyceae</taxon>
        <taxon>Pleurocapsales</taxon>
        <taxon>Hyellaceae</taxon>
        <taxon>Waterburya</taxon>
        <taxon>Waterburya agarophytonicola</taxon>
    </lineage>
</organism>
<feature type="coiled-coil region" evidence="3">
    <location>
        <begin position="174"/>
        <end position="208"/>
    </location>
</feature>
<evidence type="ECO:0000313" key="5">
    <source>
        <dbReference type="EMBL" id="MCC0175697.1"/>
    </source>
</evidence>
<dbReference type="Proteomes" id="UP000729733">
    <property type="component" value="Unassembled WGS sequence"/>
</dbReference>
<reference evidence="5" key="1">
    <citation type="journal article" date="2021" name="Antonie Van Leeuwenhoek">
        <title>Draft genome and description of Waterburya agarophytonicola gen. nov. sp. nov. (Pleurocapsales, Cyanobacteria): a seaweed symbiont.</title>
        <authorList>
            <person name="Bonthond G."/>
            <person name="Shalygin S."/>
            <person name="Bayer T."/>
            <person name="Weinberger F."/>
        </authorList>
    </citation>
    <scope>NUCLEOTIDE SEQUENCE</scope>
    <source>
        <strain evidence="5">KI4</strain>
    </source>
</reference>
<dbReference type="EMBL" id="JADWDC010000003">
    <property type="protein sequence ID" value="MCC0175697.1"/>
    <property type="molecule type" value="Genomic_DNA"/>
</dbReference>
<feature type="signal peptide" evidence="2">
    <location>
        <begin position="1"/>
        <end position="25"/>
    </location>
</feature>
<dbReference type="Pfam" id="PF04966">
    <property type="entry name" value="OprB"/>
    <property type="match status" value="2"/>
</dbReference>
<dbReference type="GO" id="GO:0015288">
    <property type="term" value="F:porin activity"/>
    <property type="evidence" value="ECO:0007669"/>
    <property type="project" value="InterPro"/>
</dbReference>
<comment type="similarity">
    <text evidence="1 2">Belongs to the OprB family.</text>
</comment>
<sequence>MIKNLNNKYILSAFLCLFLATAAKADSNTQKLDFVDTEAKSHKTNLFVQNGDRIQEKLAILENSTKTKLSPTTSLINRTISANKNLVSQSFDRNDSVTQVNRVSQLKDVNPNDWAYEALRSLAERYNCISGFADGTFGGQQTLTRYEFAAGLNSCLQQIESLVTSQETIAPEDLQTANRLSQEFEAELASIKGRVDSLETRLEVLEDNQFSTTTKFNGEVILAISDVWGGNPPGGCENISLNLQNGDTANAVNCGLRENNEPISTADEPDSETIFAYFARLGLQTSFTGQDRLRMYLTTGNFDNGGFTSPEAFNTYSPRFSYQAGLENQVVLDILEYRLPAFNDRVVFYASGFGFALSNVLTANSPFFDIGRGSVSRFAQLNPIFRIGGAMDAGTGLDWLISDKIRFQAAYGTRNSGEPDGGFLGADYSALGAQLLLQPTDDIVAGLTYVNAYSSDGSLGTYTGSVNAETNGLWSGSRLPEVQGDLGGAFPGIGLELGDFPAQINAVGGTFQWNLTSQFNFGASAAYTFTNYLNEIPEFNLDGQIPGTNSVAGEEPFANTFNYQISLGLRDPLGREGDLLGFVFGMPPKLVDAGPVTPGQTVPFSEQVINNEDPVAITDNDPRQFLTRNEDFGDADNDFLVQEGTIDQLGREDEATSLHYEVFYRFTVNDNVSVTPGIFIVTNPGHIADNDTIYVGTIRTTLRF</sequence>
<comment type="caution">
    <text evidence="5">The sequence shown here is derived from an EMBL/GenBank/DDBJ whole genome shotgun (WGS) entry which is preliminary data.</text>
</comment>
<evidence type="ECO:0000256" key="1">
    <source>
        <dbReference type="ARBA" id="ARBA00008769"/>
    </source>
</evidence>
<dbReference type="Pfam" id="PF00395">
    <property type="entry name" value="SLH"/>
    <property type="match status" value="1"/>
</dbReference>
<proteinExistence type="inferred from homology"/>
<name>A0A964BP06_9CYAN</name>
<dbReference type="Gene3D" id="2.40.160.180">
    <property type="entry name" value="Carbohydrate-selective porin OprB"/>
    <property type="match status" value="1"/>
</dbReference>
<dbReference type="InterPro" id="IPR051465">
    <property type="entry name" value="Cell_Envelope_Struct_Comp"/>
</dbReference>
<dbReference type="PROSITE" id="PS51272">
    <property type="entry name" value="SLH"/>
    <property type="match status" value="1"/>
</dbReference>
<dbReference type="InterPro" id="IPR038673">
    <property type="entry name" value="OprB_sf"/>
</dbReference>
<dbReference type="PANTHER" id="PTHR43308">
    <property type="entry name" value="OUTER MEMBRANE PROTEIN ALPHA-RELATED"/>
    <property type="match status" value="1"/>
</dbReference>
<feature type="domain" description="SLH" evidence="4">
    <location>
        <begin position="102"/>
        <end position="166"/>
    </location>
</feature>
<dbReference type="PANTHER" id="PTHR43308:SF1">
    <property type="entry name" value="OUTER MEMBRANE PROTEIN ALPHA"/>
    <property type="match status" value="1"/>
</dbReference>
<dbReference type="InterPro" id="IPR007049">
    <property type="entry name" value="Carb-sel_porin_OprB"/>
</dbReference>
<evidence type="ECO:0000256" key="2">
    <source>
        <dbReference type="RuleBase" id="RU363072"/>
    </source>
</evidence>
<feature type="chain" id="PRO_5038161383" evidence="2">
    <location>
        <begin position="26"/>
        <end position="704"/>
    </location>
</feature>
<dbReference type="AlphaFoldDB" id="A0A964BP06"/>
<evidence type="ECO:0000256" key="3">
    <source>
        <dbReference type="SAM" id="Coils"/>
    </source>
</evidence>
<keyword evidence="3" id="KW-0175">Coiled coil</keyword>
<accession>A0A964BP06</accession>
<dbReference type="RefSeq" id="WP_229638700.1">
    <property type="nucleotide sequence ID" value="NZ_JADWDC010000003.1"/>
</dbReference>
<evidence type="ECO:0000259" key="4">
    <source>
        <dbReference type="PROSITE" id="PS51272"/>
    </source>
</evidence>
<gene>
    <name evidence="5" type="ORF">I4641_01725</name>
</gene>
<dbReference type="InterPro" id="IPR001119">
    <property type="entry name" value="SLH_dom"/>
</dbReference>
<keyword evidence="2" id="KW-0732">Signal</keyword>
<dbReference type="GO" id="GO:0016020">
    <property type="term" value="C:membrane"/>
    <property type="evidence" value="ECO:0007669"/>
    <property type="project" value="InterPro"/>
</dbReference>
<dbReference type="InterPro" id="IPR047684">
    <property type="entry name" value="Por_som-like"/>
</dbReference>
<protein>
    <submittedName>
        <fullName evidence="5">Carbohydrate porin</fullName>
    </submittedName>
</protein>
<keyword evidence="6" id="KW-1185">Reference proteome</keyword>